<feature type="non-terminal residue" evidence="1">
    <location>
        <position position="1"/>
    </location>
</feature>
<dbReference type="OrthoDB" id="185373at2759"/>
<name>A0A7J7NTX4_9MAGN</name>
<reference evidence="1 2" key="1">
    <citation type="journal article" date="2020" name="IScience">
        <title>Genome Sequencing of the Endangered Kingdonia uniflora (Circaeasteraceae, Ranunculales) Reveals Potential Mechanisms of Evolutionary Specialization.</title>
        <authorList>
            <person name="Sun Y."/>
            <person name="Deng T."/>
            <person name="Zhang A."/>
            <person name="Moore M.J."/>
            <person name="Landis J.B."/>
            <person name="Lin N."/>
            <person name="Zhang H."/>
            <person name="Zhang X."/>
            <person name="Huang J."/>
            <person name="Zhang X."/>
            <person name="Sun H."/>
            <person name="Wang H."/>
        </authorList>
    </citation>
    <scope>NUCLEOTIDE SEQUENCE [LARGE SCALE GENOMIC DNA]</scope>
    <source>
        <strain evidence="1">TB1705</strain>
        <tissue evidence="1">Leaf</tissue>
    </source>
</reference>
<organism evidence="1 2">
    <name type="scientific">Kingdonia uniflora</name>
    <dbReference type="NCBI Taxonomy" id="39325"/>
    <lineage>
        <taxon>Eukaryota</taxon>
        <taxon>Viridiplantae</taxon>
        <taxon>Streptophyta</taxon>
        <taxon>Embryophyta</taxon>
        <taxon>Tracheophyta</taxon>
        <taxon>Spermatophyta</taxon>
        <taxon>Magnoliopsida</taxon>
        <taxon>Ranunculales</taxon>
        <taxon>Circaeasteraceae</taxon>
        <taxon>Kingdonia</taxon>
    </lineage>
</organism>
<dbReference type="Proteomes" id="UP000541444">
    <property type="component" value="Unassembled WGS sequence"/>
</dbReference>
<evidence type="ECO:0000313" key="2">
    <source>
        <dbReference type="Proteomes" id="UP000541444"/>
    </source>
</evidence>
<comment type="caution">
    <text evidence="1">The sequence shown here is derived from an EMBL/GenBank/DDBJ whole genome shotgun (WGS) entry which is preliminary data.</text>
</comment>
<keyword evidence="2" id="KW-1185">Reference proteome</keyword>
<evidence type="ECO:0000313" key="1">
    <source>
        <dbReference type="EMBL" id="KAF6170621.1"/>
    </source>
</evidence>
<protein>
    <submittedName>
        <fullName evidence="1">Uncharacterized protein</fullName>
    </submittedName>
</protein>
<sequence length="98" mass="11144">MLIRAPFSVTATTSQTPNSGFRHLLPLSKKKLLANPHTLQIKIHGKLEIVCRGMLEPRKFMQRKKKVEVFKDAADEANQKNWWKLMTEIDEAGSAVSI</sequence>
<dbReference type="EMBL" id="JACGCM010000563">
    <property type="protein sequence ID" value="KAF6170621.1"/>
    <property type="molecule type" value="Genomic_DNA"/>
</dbReference>
<accession>A0A7J7NTX4</accession>
<gene>
    <name evidence="1" type="ORF">GIB67_020183</name>
</gene>
<dbReference type="AlphaFoldDB" id="A0A7J7NTX4"/>
<proteinExistence type="predicted"/>